<dbReference type="InterPro" id="IPR023404">
    <property type="entry name" value="rSAM_horseshoe"/>
</dbReference>
<gene>
    <name evidence="11" type="ORF">ACD_80C00089G0008</name>
</gene>
<evidence type="ECO:0000313" key="11">
    <source>
        <dbReference type="EMBL" id="EKD25285.1"/>
    </source>
</evidence>
<evidence type="ECO:0000259" key="9">
    <source>
        <dbReference type="PROSITE" id="PS51449"/>
    </source>
</evidence>
<dbReference type="Gene3D" id="3.80.30.20">
    <property type="entry name" value="tm_1862 like domain"/>
    <property type="match status" value="1"/>
</dbReference>
<sequence>MVSNVNFSLINLWCTKNLVDSQYFLGRLLDISIKTPDYQVNYFTDPFDKEAKIVFVNSCGFLSAGRNEADTTVRKLLKAGKTVYLLWCAAQYYKKLIEEQGARSKAQEPVTWNFQPVTKIHYLSRGDLNKISLKNIMQGYDSTTYGDFEFSTWPRVYTNLEQKFEYLKIAEWCNNHCTFCIIPQIRGKQKSLPMEKVIAEAELMVKSGIKEIILIAQDTTRYGTDLYGKPQLLELLKKLDALKWDFTYRLLYLYPDIVTLTQINELKKLKKFIPYFDIPLQHISSPILKRMGRFYDEWYIIQFLDQIKKTFPVYYMRTNFIIGFPWETEEDFGKLMEFVGEARFDNIALFEYHDEPLATSSKLDKKVDYDTIRARFTKIRQLVNRQLLENEHARKWKEETGYIMETWKDGKMEGLVVRPVLHCPEIDSYDEISLKQVIGTFEKKSELGIWDKIVYTV</sequence>
<dbReference type="GO" id="GO:0005829">
    <property type="term" value="C:cytosol"/>
    <property type="evidence" value="ECO:0007669"/>
    <property type="project" value="TreeGrafter"/>
</dbReference>
<dbReference type="AlphaFoldDB" id="K1X544"/>
<dbReference type="InterPro" id="IPR005839">
    <property type="entry name" value="Methylthiotransferase"/>
</dbReference>
<dbReference type="GO" id="GO:0046872">
    <property type="term" value="F:metal ion binding"/>
    <property type="evidence" value="ECO:0007669"/>
    <property type="project" value="UniProtKB-KW"/>
</dbReference>
<evidence type="ECO:0000256" key="2">
    <source>
        <dbReference type="ARBA" id="ARBA00022485"/>
    </source>
</evidence>
<dbReference type="GO" id="GO:0035599">
    <property type="term" value="F:aspartic acid methylthiotransferase activity"/>
    <property type="evidence" value="ECO:0007669"/>
    <property type="project" value="TreeGrafter"/>
</dbReference>
<dbReference type="CDD" id="cd01335">
    <property type="entry name" value="Radical_SAM"/>
    <property type="match status" value="1"/>
</dbReference>
<evidence type="ECO:0000256" key="6">
    <source>
        <dbReference type="ARBA" id="ARBA00022723"/>
    </source>
</evidence>
<dbReference type="GO" id="GO:0051539">
    <property type="term" value="F:4 iron, 4 sulfur cluster binding"/>
    <property type="evidence" value="ECO:0007669"/>
    <property type="project" value="UniProtKB-KW"/>
</dbReference>
<comment type="cofactor">
    <cofactor evidence="1">
        <name>[4Fe-4S] cluster</name>
        <dbReference type="ChEBI" id="CHEBI:49883"/>
    </cofactor>
</comment>
<keyword evidence="8" id="KW-0411">Iron-sulfur</keyword>
<organism evidence="11">
    <name type="scientific">uncultured bacterium</name>
    <name type="common">gcode 4</name>
    <dbReference type="NCBI Taxonomy" id="1234023"/>
    <lineage>
        <taxon>Bacteria</taxon>
        <taxon>environmental samples</taxon>
    </lineage>
</organism>
<evidence type="ECO:0000256" key="7">
    <source>
        <dbReference type="ARBA" id="ARBA00023004"/>
    </source>
</evidence>
<dbReference type="InterPro" id="IPR006638">
    <property type="entry name" value="Elp3/MiaA/NifB-like_rSAM"/>
</dbReference>
<dbReference type="PROSITE" id="PS51449">
    <property type="entry name" value="MTTASE_N"/>
    <property type="match status" value="1"/>
</dbReference>
<feature type="domain" description="Radical SAM core" evidence="10">
    <location>
        <begin position="159"/>
        <end position="389"/>
    </location>
</feature>
<dbReference type="SMART" id="SM00729">
    <property type="entry name" value="Elp3"/>
    <property type="match status" value="1"/>
</dbReference>
<keyword evidence="7" id="KW-0408">Iron</keyword>
<evidence type="ECO:0000256" key="3">
    <source>
        <dbReference type="ARBA" id="ARBA00022490"/>
    </source>
</evidence>
<accession>K1X544</accession>
<dbReference type="Pfam" id="PF04055">
    <property type="entry name" value="Radical_SAM"/>
    <property type="match status" value="1"/>
</dbReference>
<name>K1X544_9BACT</name>
<dbReference type="SUPFAM" id="SSF102114">
    <property type="entry name" value="Radical SAM enzymes"/>
    <property type="match status" value="1"/>
</dbReference>
<keyword evidence="3" id="KW-0963">Cytoplasm</keyword>
<keyword evidence="4" id="KW-0808">Transferase</keyword>
<evidence type="ECO:0000256" key="5">
    <source>
        <dbReference type="ARBA" id="ARBA00022691"/>
    </source>
</evidence>
<dbReference type="PANTHER" id="PTHR43837:SF1">
    <property type="entry name" value="RIBOSOMAL PROTEIN US12 METHYLTHIOTRANSFERASE RIMO"/>
    <property type="match status" value="1"/>
</dbReference>
<dbReference type="InterPro" id="IPR038135">
    <property type="entry name" value="Methylthiotransferase_N_sf"/>
</dbReference>
<proteinExistence type="predicted"/>
<dbReference type="SFLD" id="SFLDG01082">
    <property type="entry name" value="B12-binding_domain_containing"/>
    <property type="match status" value="1"/>
</dbReference>
<dbReference type="Gene3D" id="3.40.50.12160">
    <property type="entry name" value="Methylthiotransferase, N-terminal domain"/>
    <property type="match status" value="1"/>
</dbReference>
<dbReference type="PANTHER" id="PTHR43837">
    <property type="entry name" value="RIBOSOMAL PROTEIN S12 METHYLTHIOTRANSFERASE RIMO"/>
    <property type="match status" value="1"/>
</dbReference>
<keyword evidence="5" id="KW-0949">S-adenosyl-L-methionine</keyword>
<dbReference type="SFLD" id="SFLDS00029">
    <property type="entry name" value="Radical_SAM"/>
    <property type="match status" value="1"/>
</dbReference>
<comment type="caution">
    <text evidence="11">The sequence shown here is derived from an EMBL/GenBank/DDBJ whole genome shotgun (WGS) entry which is preliminary data.</text>
</comment>
<dbReference type="InterPro" id="IPR005840">
    <property type="entry name" value="Ribosomal_uS12_MeSTrfase_RimO"/>
</dbReference>
<dbReference type="InterPro" id="IPR007197">
    <property type="entry name" value="rSAM"/>
</dbReference>
<dbReference type="PROSITE" id="PS51918">
    <property type="entry name" value="RADICAL_SAM"/>
    <property type="match status" value="1"/>
</dbReference>
<protein>
    <submittedName>
        <fullName evidence="11">Uncharacterized protein</fullName>
    </submittedName>
</protein>
<reference evidence="11" key="1">
    <citation type="journal article" date="2012" name="Science">
        <title>Fermentation, hydrogen, and sulfur metabolism in multiple uncultivated bacterial phyla.</title>
        <authorList>
            <person name="Wrighton K.C."/>
            <person name="Thomas B.C."/>
            <person name="Sharon I."/>
            <person name="Miller C.S."/>
            <person name="Castelle C.J."/>
            <person name="VerBerkmoes N.C."/>
            <person name="Wilkins M.J."/>
            <person name="Hettich R.L."/>
            <person name="Lipton M.S."/>
            <person name="Williams K.H."/>
            <person name="Long P.E."/>
            <person name="Banfield J.F."/>
        </authorList>
    </citation>
    <scope>NUCLEOTIDE SEQUENCE [LARGE SCALE GENOMIC DNA]</scope>
</reference>
<keyword evidence="2" id="KW-0004">4Fe-4S</keyword>
<dbReference type="EMBL" id="AMFJ01036096">
    <property type="protein sequence ID" value="EKD25285.1"/>
    <property type="molecule type" value="Genomic_DNA"/>
</dbReference>
<evidence type="ECO:0000259" key="10">
    <source>
        <dbReference type="PROSITE" id="PS51918"/>
    </source>
</evidence>
<dbReference type="GO" id="GO:0006400">
    <property type="term" value="P:tRNA modification"/>
    <property type="evidence" value="ECO:0007669"/>
    <property type="project" value="InterPro"/>
</dbReference>
<evidence type="ECO:0000256" key="8">
    <source>
        <dbReference type="ARBA" id="ARBA00023014"/>
    </source>
</evidence>
<feature type="domain" description="MTTase N-terminal" evidence="9">
    <location>
        <begin position="5"/>
        <end position="124"/>
    </location>
</feature>
<evidence type="ECO:0000256" key="1">
    <source>
        <dbReference type="ARBA" id="ARBA00001966"/>
    </source>
</evidence>
<dbReference type="NCBIfam" id="TIGR00089">
    <property type="entry name" value="MiaB/RimO family radical SAM methylthiotransferase"/>
    <property type="match status" value="1"/>
</dbReference>
<dbReference type="InterPro" id="IPR013848">
    <property type="entry name" value="Methylthiotransferase_N"/>
</dbReference>
<dbReference type="InterPro" id="IPR058240">
    <property type="entry name" value="rSAM_sf"/>
</dbReference>
<evidence type="ECO:0000256" key="4">
    <source>
        <dbReference type="ARBA" id="ARBA00022679"/>
    </source>
</evidence>
<keyword evidence="6" id="KW-0479">Metal-binding</keyword>